<gene>
    <name evidence="1" type="ORF">LCGC14_0429120</name>
</gene>
<reference evidence="1" key="1">
    <citation type="journal article" date="2015" name="Nature">
        <title>Complex archaea that bridge the gap between prokaryotes and eukaryotes.</title>
        <authorList>
            <person name="Spang A."/>
            <person name="Saw J.H."/>
            <person name="Jorgensen S.L."/>
            <person name="Zaremba-Niedzwiedzka K."/>
            <person name="Martijn J."/>
            <person name="Lind A.E."/>
            <person name="van Eijk R."/>
            <person name="Schleper C."/>
            <person name="Guy L."/>
            <person name="Ettema T.J."/>
        </authorList>
    </citation>
    <scope>NUCLEOTIDE SEQUENCE</scope>
</reference>
<organism evidence="1">
    <name type="scientific">marine sediment metagenome</name>
    <dbReference type="NCBI Taxonomy" id="412755"/>
    <lineage>
        <taxon>unclassified sequences</taxon>
        <taxon>metagenomes</taxon>
        <taxon>ecological metagenomes</taxon>
    </lineage>
</organism>
<evidence type="ECO:0000313" key="1">
    <source>
        <dbReference type="EMBL" id="KKN70639.1"/>
    </source>
</evidence>
<accession>A0A0F9SUS7</accession>
<comment type="caution">
    <text evidence="1">The sequence shown here is derived from an EMBL/GenBank/DDBJ whole genome shotgun (WGS) entry which is preliminary data.</text>
</comment>
<proteinExistence type="predicted"/>
<protein>
    <submittedName>
        <fullName evidence="1">Uncharacterized protein</fullName>
    </submittedName>
</protein>
<name>A0A0F9SUS7_9ZZZZ</name>
<sequence length="106" mass="12360">MPEIRIGDIGWRVFKGLDGVYLSRMEVVGMSPTGSSIHWRSLDTLPSKVFKGRRKAEFTREGAVLDYQTDLLIRFRIRWGIIHYINRIPSLVKEILESEELLERVD</sequence>
<dbReference type="AlphaFoldDB" id="A0A0F9SUS7"/>
<dbReference type="EMBL" id="LAZR01000400">
    <property type="protein sequence ID" value="KKN70639.1"/>
    <property type="molecule type" value="Genomic_DNA"/>
</dbReference>